<sequence length="391" mass="44936">MSTKVELPTLQGDLIANLVSMNLSGKFKGQEIKELSQSFIEYLVNSKKINIVFGQQCGFRMSQIPKNCEFVGNQRALIIYNKKFTQANDETQYRHFLRDLEMRGRLARFYLPETNYALCKMKSKMIHDVSFLAMSWMTDETKDTLLCLNLLRKVLSFTANLCAIEEMPVIIGGTFRLTLDEIKSVVYNEFEGFRCYGYKTTKSRRQARMCDVFISCPPLKLDEVKPIVCTKIDGRLNKNHAMSKWFNPEEAFYWDPVFAKMNLRSGTSIVSSPSSPRAISPFFMENMDCKGDVIISECPYSLNKRETFDSAEHTLKLLLAESERIKELVNEAEVKSRQILNNSQSANQQNGDLVEATKQNALESKPLVKVPSYVDLYDEELIETNKFCYLQ</sequence>
<dbReference type="RefSeq" id="XP_009022857.1">
    <property type="nucleotide sequence ID" value="XM_009024609.1"/>
</dbReference>
<dbReference type="GeneID" id="20199563"/>
<dbReference type="InParanoid" id="T1ESL3"/>
<dbReference type="EnsemblMetazoa" id="HelroT162389">
    <property type="protein sequence ID" value="HelroP162389"/>
    <property type="gene ID" value="HelroG162389"/>
</dbReference>
<dbReference type="Proteomes" id="UP000015101">
    <property type="component" value="Unassembled WGS sequence"/>
</dbReference>
<evidence type="ECO:0000313" key="2">
    <source>
        <dbReference type="EnsemblMetazoa" id="HelroP162389"/>
    </source>
</evidence>
<protein>
    <submittedName>
        <fullName evidence="1 2">Uncharacterized protein</fullName>
    </submittedName>
</protein>
<reference evidence="3" key="1">
    <citation type="submission" date="2012-12" db="EMBL/GenBank/DDBJ databases">
        <authorList>
            <person name="Hellsten U."/>
            <person name="Grimwood J."/>
            <person name="Chapman J.A."/>
            <person name="Shapiro H."/>
            <person name="Aerts A."/>
            <person name="Otillar R.P."/>
            <person name="Terry A.Y."/>
            <person name="Boore J.L."/>
            <person name="Simakov O."/>
            <person name="Marletaz F."/>
            <person name="Cho S.-J."/>
            <person name="Edsinger-Gonzales E."/>
            <person name="Havlak P."/>
            <person name="Kuo D.-H."/>
            <person name="Larsson T."/>
            <person name="Lv J."/>
            <person name="Arendt D."/>
            <person name="Savage R."/>
            <person name="Osoegawa K."/>
            <person name="de Jong P."/>
            <person name="Lindberg D.R."/>
            <person name="Seaver E.C."/>
            <person name="Weisblat D.A."/>
            <person name="Putnam N.H."/>
            <person name="Grigoriev I.V."/>
            <person name="Rokhsar D.S."/>
        </authorList>
    </citation>
    <scope>NUCLEOTIDE SEQUENCE</scope>
</reference>
<dbReference type="EMBL" id="AMQM01001076">
    <property type="status" value="NOT_ANNOTATED_CDS"/>
    <property type="molecule type" value="Genomic_DNA"/>
</dbReference>
<evidence type="ECO:0000313" key="1">
    <source>
        <dbReference type="EMBL" id="ESN98920.1"/>
    </source>
</evidence>
<dbReference type="AlphaFoldDB" id="T1ESL3"/>
<dbReference type="HOGENOM" id="CLU_706523_0_0_1"/>
<dbReference type="KEGG" id="hro:HELRODRAFT_162389"/>
<dbReference type="OrthoDB" id="10545047at2759"/>
<reference evidence="2" key="3">
    <citation type="submission" date="2015-06" db="UniProtKB">
        <authorList>
            <consortium name="EnsemblMetazoa"/>
        </authorList>
    </citation>
    <scope>IDENTIFICATION</scope>
</reference>
<gene>
    <name evidence="2" type="primary">20199563</name>
    <name evidence="1" type="ORF">HELRODRAFT_162389</name>
</gene>
<dbReference type="CTD" id="20199563"/>
<dbReference type="EMBL" id="KB097143">
    <property type="protein sequence ID" value="ESN98920.1"/>
    <property type="molecule type" value="Genomic_DNA"/>
</dbReference>
<evidence type="ECO:0000313" key="3">
    <source>
        <dbReference type="Proteomes" id="UP000015101"/>
    </source>
</evidence>
<reference evidence="1 3" key="2">
    <citation type="journal article" date="2013" name="Nature">
        <title>Insights into bilaterian evolution from three spiralian genomes.</title>
        <authorList>
            <person name="Simakov O."/>
            <person name="Marletaz F."/>
            <person name="Cho S.J."/>
            <person name="Edsinger-Gonzales E."/>
            <person name="Havlak P."/>
            <person name="Hellsten U."/>
            <person name="Kuo D.H."/>
            <person name="Larsson T."/>
            <person name="Lv J."/>
            <person name="Arendt D."/>
            <person name="Savage R."/>
            <person name="Osoegawa K."/>
            <person name="de Jong P."/>
            <person name="Grimwood J."/>
            <person name="Chapman J.A."/>
            <person name="Shapiro H."/>
            <person name="Aerts A."/>
            <person name="Otillar R.P."/>
            <person name="Terry A.Y."/>
            <person name="Boore J.L."/>
            <person name="Grigoriev I.V."/>
            <person name="Lindberg D.R."/>
            <person name="Seaver E.C."/>
            <person name="Weisblat D.A."/>
            <person name="Putnam N.H."/>
            <person name="Rokhsar D.S."/>
        </authorList>
    </citation>
    <scope>NUCLEOTIDE SEQUENCE</scope>
</reference>
<name>T1ESL3_HELRO</name>
<proteinExistence type="predicted"/>
<accession>T1ESL3</accession>
<keyword evidence="3" id="KW-1185">Reference proteome</keyword>
<organism evidence="2 3">
    <name type="scientific">Helobdella robusta</name>
    <name type="common">Californian leech</name>
    <dbReference type="NCBI Taxonomy" id="6412"/>
    <lineage>
        <taxon>Eukaryota</taxon>
        <taxon>Metazoa</taxon>
        <taxon>Spiralia</taxon>
        <taxon>Lophotrochozoa</taxon>
        <taxon>Annelida</taxon>
        <taxon>Clitellata</taxon>
        <taxon>Hirudinea</taxon>
        <taxon>Rhynchobdellida</taxon>
        <taxon>Glossiphoniidae</taxon>
        <taxon>Helobdella</taxon>
    </lineage>
</organism>